<comment type="caution">
    <text evidence="1">The sequence shown here is derived from an EMBL/GenBank/DDBJ whole genome shotgun (WGS) entry which is preliminary data.</text>
</comment>
<proteinExistence type="predicted"/>
<evidence type="ECO:0000313" key="2">
    <source>
        <dbReference type="Proteomes" id="UP000319525"/>
    </source>
</evidence>
<sequence>MIERDELTRSEIDIVGLITGHVYERVVYGVLGEGRDMFPFVEAMRDGRVVNSWSMSASEYWVHFVLQHLRGADANELVLIDEPETSLALPGHRPFIDEIARLTLSTGCQTLIATHSETMLERVPPALIRHVGASEDGSVVTPITNAASLLSSLGRSPRPVACLLFVEDDLAMQILHEILRIFAADELDRFDVVGSAGKDEAIRAAKLVARSRRLSAMAVLDGDQRECGAADGVSFLPGTQEPELMLVNALRSDVDESSNALRVDPVDLRVALDAVRFSTHQRVFVAIAESLNGVSAEELRSHAIRLWLSDSAVLAEARALAERLLGRISHARSFVSR</sequence>
<evidence type="ECO:0000313" key="1">
    <source>
        <dbReference type="EMBL" id="GEB45694.1"/>
    </source>
</evidence>
<accession>A0A4Y3QK95</accession>
<dbReference type="EMBL" id="BJML01000004">
    <property type="protein sequence ID" value="GEB45694.1"/>
    <property type="molecule type" value="Genomic_DNA"/>
</dbReference>
<name>A0A4Y3QK95_MICTE</name>
<evidence type="ECO:0008006" key="3">
    <source>
        <dbReference type="Google" id="ProtNLM"/>
    </source>
</evidence>
<dbReference type="SUPFAM" id="SSF52540">
    <property type="entry name" value="P-loop containing nucleoside triphosphate hydrolases"/>
    <property type="match status" value="1"/>
</dbReference>
<organism evidence="1 2">
    <name type="scientific">Microbacterium testaceum</name>
    <name type="common">Aureobacterium testaceum</name>
    <name type="synonym">Brevibacterium testaceum</name>
    <dbReference type="NCBI Taxonomy" id="2033"/>
    <lineage>
        <taxon>Bacteria</taxon>
        <taxon>Bacillati</taxon>
        <taxon>Actinomycetota</taxon>
        <taxon>Actinomycetes</taxon>
        <taxon>Micrococcales</taxon>
        <taxon>Microbacteriaceae</taxon>
        <taxon>Microbacterium</taxon>
    </lineage>
</organism>
<dbReference type="InterPro" id="IPR027417">
    <property type="entry name" value="P-loop_NTPase"/>
</dbReference>
<reference evidence="1 2" key="1">
    <citation type="submission" date="2019-06" db="EMBL/GenBank/DDBJ databases">
        <title>Whole genome shotgun sequence of Microbacterium testaceum NBRC 12675.</title>
        <authorList>
            <person name="Hosoyama A."/>
            <person name="Uohara A."/>
            <person name="Ohji S."/>
            <person name="Ichikawa N."/>
        </authorList>
    </citation>
    <scope>NUCLEOTIDE SEQUENCE [LARGE SCALE GENOMIC DNA]</scope>
    <source>
        <strain evidence="1 2">NBRC 12675</strain>
    </source>
</reference>
<dbReference type="AlphaFoldDB" id="A0A4Y3QK95"/>
<gene>
    <name evidence="1" type="ORF">MTE01_16390</name>
</gene>
<dbReference type="Proteomes" id="UP000319525">
    <property type="component" value="Unassembled WGS sequence"/>
</dbReference>
<protein>
    <recommendedName>
        <fullName evidence="3">ATPase AAA-type core domain-containing protein</fullName>
    </recommendedName>
</protein>